<comment type="caution">
    <text evidence="6">The sequence shown here is derived from an EMBL/GenBank/DDBJ whole genome shotgun (WGS) entry which is preliminary data.</text>
</comment>
<proteinExistence type="inferred from homology"/>
<dbReference type="HAMAP" id="MF_02087">
    <property type="entry name" value="PLP_homeostasis"/>
    <property type="match status" value="1"/>
</dbReference>
<dbReference type="FunFam" id="3.20.20.10:FF:000018">
    <property type="entry name" value="Pyridoxal phosphate homeostasis protein"/>
    <property type="match status" value="1"/>
</dbReference>
<dbReference type="PIRSF" id="PIRSF004848">
    <property type="entry name" value="YBL036c_PLPDEIII"/>
    <property type="match status" value="1"/>
</dbReference>
<dbReference type="Gene3D" id="3.20.20.10">
    <property type="entry name" value="Alanine racemase"/>
    <property type="match status" value="1"/>
</dbReference>
<dbReference type="GO" id="GO:0030170">
    <property type="term" value="F:pyridoxal phosphate binding"/>
    <property type="evidence" value="ECO:0007669"/>
    <property type="project" value="UniProtKB-UniRule"/>
</dbReference>
<dbReference type="PANTHER" id="PTHR10146:SF14">
    <property type="entry name" value="PYRIDOXAL PHOSPHATE HOMEOSTASIS PROTEIN"/>
    <property type="match status" value="1"/>
</dbReference>
<comment type="function">
    <text evidence="2">Pyridoxal 5'-phosphate (PLP)-binding protein, which is involved in PLP homeostasis.</text>
</comment>
<sequence length="233" mass="25797">MNNIAEQLRLAYQNLTQKCQQFKLSNNNVQLIAVSKTKPATDILSAYAAGQRKFAENYPQELVEKQLLLADKTDIEWHFIGPLQSNKTNLVAQSAQWVHSIDRFKIAKRLAQQRPVALGKLKVLIQINISQEASKAGIAPQMMLELAGQIAALPQLALKGLMAIPAAGINDESSFKAMQQLSLQLQQHYPDATELSMGMSNDWPLALKNGATMIRLGTVIFGERAYNKGPNEE</sequence>
<keyword evidence="1 2" id="KW-0663">Pyridoxal phosphate</keyword>
<dbReference type="OrthoDB" id="9804072at2"/>
<accession>A0A1E7Q5G7</accession>
<evidence type="ECO:0000259" key="5">
    <source>
        <dbReference type="Pfam" id="PF01168"/>
    </source>
</evidence>
<dbReference type="Pfam" id="PF01168">
    <property type="entry name" value="Ala_racemase_N"/>
    <property type="match status" value="1"/>
</dbReference>
<comment type="similarity">
    <text evidence="2 4">Belongs to the pyridoxal phosphate-binding protein YggS/PROSC family.</text>
</comment>
<dbReference type="STRING" id="1628148.BI198_06965"/>
<evidence type="ECO:0000313" key="6">
    <source>
        <dbReference type="EMBL" id="OEY69341.1"/>
    </source>
</evidence>
<feature type="modified residue" description="N6-(pyridoxal phosphate)lysine" evidence="2 3">
    <location>
        <position position="36"/>
    </location>
</feature>
<feature type="domain" description="Alanine racemase N-terminal" evidence="5">
    <location>
        <begin position="14"/>
        <end position="224"/>
    </location>
</feature>
<dbReference type="InterPro" id="IPR011078">
    <property type="entry name" value="PyrdxlP_homeostasis"/>
</dbReference>
<dbReference type="PROSITE" id="PS01211">
    <property type="entry name" value="UPF0001"/>
    <property type="match status" value="1"/>
</dbReference>
<dbReference type="RefSeq" id="WP_070048907.1">
    <property type="nucleotide sequence ID" value="NZ_CBCSDO010000006.1"/>
</dbReference>
<dbReference type="SUPFAM" id="SSF51419">
    <property type="entry name" value="PLP-binding barrel"/>
    <property type="match status" value="1"/>
</dbReference>
<name>A0A1E7Q5G7_9GAMM</name>
<dbReference type="InterPro" id="IPR029066">
    <property type="entry name" value="PLP-binding_barrel"/>
</dbReference>
<dbReference type="PANTHER" id="PTHR10146">
    <property type="entry name" value="PROLINE SYNTHETASE CO-TRANSCRIBED BACTERIAL HOMOLOG PROTEIN"/>
    <property type="match status" value="1"/>
</dbReference>
<dbReference type="AlphaFoldDB" id="A0A1E7Q5G7"/>
<dbReference type="Proteomes" id="UP000242258">
    <property type="component" value="Unassembled WGS sequence"/>
</dbReference>
<gene>
    <name evidence="6" type="ORF">BI198_06965</name>
</gene>
<evidence type="ECO:0000256" key="1">
    <source>
        <dbReference type="ARBA" id="ARBA00022898"/>
    </source>
</evidence>
<reference evidence="7" key="1">
    <citation type="submission" date="2016-09" db="EMBL/GenBank/DDBJ databases">
        <authorList>
            <person name="Wan X."/>
            <person name="Hou S."/>
        </authorList>
    </citation>
    <scope>NUCLEOTIDE SEQUENCE [LARGE SCALE GENOMIC DNA]</scope>
    <source>
        <strain evidence="7">KH87</strain>
    </source>
</reference>
<protein>
    <recommendedName>
        <fullName evidence="2">Pyridoxal phosphate homeostasis protein</fullName>
        <shortName evidence="2">PLP homeostasis protein</shortName>
    </recommendedName>
</protein>
<dbReference type="NCBIfam" id="TIGR00044">
    <property type="entry name" value="YggS family pyridoxal phosphate-dependent enzyme"/>
    <property type="match status" value="1"/>
</dbReference>
<evidence type="ECO:0000256" key="2">
    <source>
        <dbReference type="HAMAP-Rule" id="MF_02087"/>
    </source>
</evidence>
<keyword evidence="7" id="KW-1185">Reference proteome</keyword>
<evidence type="ECO:0000313" key="7">
    <source>
        <dbReference type="Proteomes" id="UP000242258"/>
    </source>
</evidence>
<organism evidence="6 7">
    <name type="scientific">Rheinheimera salexigens</name>
    <dbReference type="NCBI Taxonomy" id="1628148"/>
    <lineage>
        <taxon>Bacteria</taxon>
        <taxon>Pseudomonadati</taxon>
        <taxon>Pseudomonadota</taxon>
        <taxon>Gammaproteobacteria</taxon>
        <taxon>Chromatiales</taxon>
        <taxon>Chromatiaceae</taxon>
        <taxon>Rheinheimera</taxon>
    </lineage>
</organism>
<evidence type="ECO:0000256" key="4">
    <source>
        <dbReference type="RuleBase" id="RU004514"/>
    </source>
</evidence>
<evidence type="ECO:0000256" key="3">
    <source>
        <dbReference type="PIRSR" id="PIRSR004848-1"/>
    </source>
</evidence>
<dbReference type="InterPro" id="IPR001608">
    <property type="entry name" value="Ala_racemase_N"/>
</dbReference>
<comment type="cofactor">
    <cofactor evidence="3">
        <name>pyridoxal 5'-phosphate</name>
        <dbReference type="ChEBI" id="CHEBI:597326"/>
    </cofactor>
</comment>
<dbReference type="EMBL" id="MKEK01000001">
    <property type="protein sequence ID" value="OEY69341.1"/>
    <property type="molecule type" value="Genomic_DNA"/>
</dbReference>